<dbReference type="Proteomes" id="UP000183174">
    <property type="component" value="Unassembled WGS sequence"/>
</dbReference>
<feature type="region of interest" description="Disordered" evidence="1">
    <location>
        <begin position="57"/>
        <end position="77"/>
    </location>
</feature>
<evidence type="ECO:0000313" key="2">
    <source>
        <dbReference type="EMBL" id="SCB18552.1"/>
    </source>
</evidence>
<dbReference type="RefSeq" id="WP_306469161.1">
    <property type="nucleotide sequence ID" value="NZ_CP104173.1"/>
</dbReference>
<proteinExistence type="predicted"/>
<sequence length="77" mass="9214">MMTLEEKLARLRTHRNSIHRYHRLLKTRLSDLEREYIESRLSEERAALVSLARTPFPIPFKMPPPEQQPQTFKPEVT</sequence>
<dbReference type="AlphaFoldDB" id="A0A1C3USV7"/>
<dbReference type="GeneID" id="93180577"/>
<reference evidence="2 3" key="1">
    <citation type="submission" date="2016-08" db="EMBL/GenBank/DDBJ databases">
        <authorList>
            <person name="Seilhamer J.J."/>
        </authorList>
    </citation>
    <scope>NUCLEOTIDE SEQUENCE [LARGE SCALE GENOMIC DNA]</scope>
    <source>
        <strain evidence="2 3">CCBAU 10071</strain>
    </source>
</reference>
<dbReference type="EMBL" id="FMAE01000002">
    <property type="protein sequence ID" value="SCB18552.1"/>
    <property type="molecule type" value="Genomic_DNA"/>
</dbReference>
<gene>
    <name evidence="2" type="ORF">GA0061099_1002630</name>
</gene>
<name>A0A1C3USV7_9BRAD</name>
<evidence type="ECO:0000313" key="3">
    <source>
        <dbReference type="Proteomes" id="UP000183174"/>
    </source>
</evidence>
<accession>A0A1C3USV7</accession>
<organism evidence="2 3">
    <name type="scientific">Bradyrhizobium yuanmingense</name>
    <dbReference type="NCBI Taxonomy" id="108015"/>
    <lineage>
        <taxon>Bacteria</taxon>
        <taxon>Pseudomonadati</taxon>
        <taxon>Pseudomonadota</taxon>
        <taxon>Alphaproteobacteria</taxon>
        <taxon>Hyphomicrobiales</taxon>
        <taxon>Nitrobacteraceae</taxon>
        <taxon>Bradyrhizobium</taxon>
    </lineage>
</organism>
<evidence type="ECO:0000256" key="1">
    <source>
        <dbReference type="SAM" id="MobiDB-lite"/>
    </source>
</evidence>
<feature type="compositionally biased region" description="Pro residues" evidence="1">
    <location>
        <begin position="57"/>
        <end position="67"/>
    </location>
</feature>
<protein>
    <submittedName>
        <fullName evidence="2">Uncharacterized protein</fullName>
    </submittedName>
</protein>